<dbReference type="Proteomes" id="UP000283530">
    <property type="component" value="Unassembled WGS sequence"/>
</dbReference>
<evidence type="ECO:0000313" key="2">
    <source>
        <dbReference type="EMBL" id="RWR91591.1"/>
    </source>
</evidence>
<proteinExistence type="inferred from homology"/>
<accession>A0A3S3QY93</accession>
<comment type="caution">
    <text evidence="2">The sequence shown here is derived from an EMBL/GenBank/DDBJ whole genome shotgun (WGS) entry which is preliminary data.</text>
</comment>
<evidence type="ECO:0000256" key="1">
    <source>
        <dbReference type="ARBA" id="ARBA00006974"/>
    </source>
</evidence>
<dbReference type="GO" id="GO:0009733">
    <property type="term" value="P:response to auxin"/>
    <property type="evidence" value="ECO:0007669"/>
    <property type="project" value="InterPro"/>
</dbReference>
<keyword evidence="3" id="KW-1185">Reference proteome</keyword>
<dbReference type="EMBL" id="QPKB01000009">
    <property type="protein sequence ID" value="RWR91591.1"/>
    <property type="molecule type" value="Genomic_DNA"/>
</dbReference>
<dbReference type="PANTHER" id="PTHR31374">
    <property type="entry name" value="AUXIN-INDUCED PROTEIN-LIKE-RELATED"/>
    <property type="match status" value="1"/>
</dbReference>
<organism evidence="2 3">
    <name type="scientific">Cinnamomum micranthum f. kanehirae</name>
    <dbReference type="NCBI Taxonomy" id="337451"/>
    <lineage>
        <taxon>Eukaryota</taxon>
        <taxon>Viridiplantae</taxon>
        <taxon>Streptophyta</taxon>
        <taxon>Embryophyta</taxon>
        <taxon>Tracheophyta</taxon>
        <taxon>Spermatophyta</taxon>
        <taxon>Magnoliopsida</taxon>
        <taxon>Magnoliidae</taxon>
        <taxon>Laurales</taxon>
        <taxon>Lauraceae</taxon>
        <taxon>Cinnamomum</taxon>
    </lineage>
</organism>
<evidence type="ECO:0000313" key="3">
    <source>
        <dbReference type="Proteomes" id="UP000283530"/>
    </source>
</evidence>
<name>A0A3S3QY93_9MAGN</name>
<comment type="similarity">
    <text evidence="1">Belongs to the ARG7 family.</text>
</comment>
<dbReference type="AlphaFoldDB" id="A0A3S3QY93"/>
<reference evidence="2 3" key="1">
    <citation type="journal article" date="2019" name="Nat. Plants">
        <title>Stout camphor tree genome fills gaps in understanding of flowering plant genome evolution.</title>
        <authorList>
            <person name="Chaw S.M."/>
            <person name="Liu Y.C."/>
            <person name="Wu Y.W."/>
            <person name="Wang H.Y."/>
            <person name="Lin C.I."/>
            <person name="Wu C.S."/>
            <person name="Ke H.M."/>
            <person name="Chang L.Y."/>
            <person name="Hsu C.Y."/>
            <person name="Yang H.T."/>
            <person name="Sudianto E."/>
            <person name="Hsu M.H."/>
            <person name="Wu K.P."/>
            <person name="Wang L.N."/>
            <person name="Leebens-Mack J.H."/>
            <person name="Tsai I.J."/>
        </authorList>
    </citation>
    <scope>NUCLEOTIDE SEQUENCE [LARGE SCALE GENOMIC DNA]</scope>
    <source>
        <strain evidence="3">cv. Chaw 1501</strain>
        <tissue evidence="2">Young leaves</tissue>
    </source>
</reference>
<dbReference type="InterPro" id="IPR003676">
    <property type="entry name" value="SAUR_fam"/>
</dbReference>
<protein>
    <submittedName>
        <fullName evidence="2">Auxin-responsive protein SAUR32-like protein</fullName>
    </submittedName>
</protein>
<dbReference type="OrthoDB" id="1930622at2759"/>
<sequence>MGKSSRSVGERDGTLKLKVLVQKLRNSFFLCRSLNEEETRDEVSTAYEVPEDVKEGCFAVSTIDGGTPKRFVVGLAYLNHPEFVKLLAKAEEEFGFEQPGALAVPCLASDLQSILADS</sequence>
<gene>
    <name evidence="2" type="ORF">CKAN_02075700</name>
</gene>
<dbReference type="Pfam" id="PF02519">
    <property type="entry name" value="Auxin_inducible"/>
    <property type="match status" value="1"/>
</dbReference>
<dbReference type="PANTHER" id="PTHR31374:SF153">
    <property type="entry name" value="AUXIN-RESPONSIVE PROTEIN SAUR36-LIKE"/>
    <property type="match status" value="1"/>
</dbReference>